<dbReference type="SMART" id="SM00345">
    <property type="entry name" value="HTH_GNTR"/>
    <property type="match status" value="1"/>
</dbReference>
<dbReference type="PROSITE" id="PS50949">
    <property type="entry name" value="HTH_GNTR"/>
    <property type="match status" value="1"/>
</dbReference>
<feature type="domain" description="HTH gntR-type" evidence="4">
    <location>
        <begin position="14"/>
        <end position="81"/>
    </location>
</feature>
<dbReference type="CDD" id="cd07377">
    <property type="entry name" value="WHTH_GntR"/>
    <property type="match status" value="1"/>
</dbReference>
<dbReference type="RefSeq" id="WP_154416620.1">
    <property type="nucleotide sequence ID" value="NZ_VUNS01000001.1"/>
</dbReference>
<evidence type="ECO:0000313" key="6">
    <source>
        <dbReference type="Proteomes" id="UP000435649"/>
    </source>
</evidence>
<name>A0A844FYV1_9BACT</name>
<keyword evidence="2" id="KW-0238">DNA-binding</keyword>
<dbReference type="Gene3D" id="3.40.50.2300">
    <property type="match status" value="2"/>
</dbReference>
<dbReference type="GO" id="GO:0003700">
    <property type="term" value="F:DNA-binding transcription factor activity"/>
    <property type="evidence" value="ECO:0007669"/>
    <property type="project" value="InterPro"/>
</dbReference>
<dbReference type="Proteomes" id="UP000435649">
    <property type="component" value="Unassembled WGS sequence"/>
</dbReference>
<gene>
    <name evidence="5" type="ORF">FYJ85_00310</name>
</gene>
<dbReference type="Gene3D" id="1.10.10.10">
    <property type="entry name" value="Winged helix-like DNA-binding domain superfamily/Winged helix DNA-binding domain"/>
    <property type="match status" value="1"/>
</dbReference>
<dbReference type="PANTHER" id="PTHR30146">
    <property type="entry name" value="LACI-RELATED TRANSCRIPTIONAL REPRESSOR"/>
    <property type="match status" value="1"/>
</dbReference>
<dbReference type="Pfam" id="PF00392">
    <property type="entry name" value="GntR"/>
    <property type="match status" value="1"/>
</dbReference>
<dbReference type="SUPFAM" id="SSF46785">
    <property type="entry name" value="Winged helix' DNA-binding domain"/>
    <property type="match status" value="1"/>
</dbReference>
<reference evidence="5 6" key="1">
    <citation type="submission" date="2019-08" db="EMBL/GenBank/DDBJ databases">
        <title>In-depth cultivation of the pig gut microbiome towards novel bacterial diversity and tailored functional studies.</title>
        <authorList>
            <person name="Wylensek D."/>
            <person name="Hitch T.C.A."/>
            <person name="Clavel T."/>
        </authorList>
    </citation>
    <scope>NUCLEOTIDE SEQUENCE [LARGE SCALE GENOMIC DNA]</scope>
    <source>
        <strain evidence="5 6">BBE-744-WT-12</strain>
    </source>
</reference>
<protein>
    <submittedName>
        <fullName evidence="5">GntR family transcriptional regulator</fullName>
    </submittedName>
</protein>
<dbReference type="InterPro" id="IPR036390">
    <property type="entry name" value="WH_DNA-bd_sf"/>
</dbReference>
<comment type="caution">
    <text evidence="5">The sequence shown here is derived from an EMBL/GenBank/DDBJ whole genome shotgun (WGS) entry which is preliminary data.</text>
</comment>
<dbReference type="PANTHER" id="PTHR30146:SF109">
    <property type="entry name" value="HTH-TYPE TRANSCRIPTIONAL REGULATOR GALS"/>
    <property type="match status" value="1"/>
</dbReference>
<dbReference type="SUPFAM" id="SSF53822">
    <property type="entry name" value="Periplasmic binding protein-like I"/>
    <property type="match status" value="1"/>
</dbReference>
<accession>A0A844FYV1</accession>
<keyword evidence="1" id="KW-0805">Transcription regulation</keyword>
<evidence type="ECO:0000256" key="2">
    <source>
        <dbReference type="ARBA" id="ARBA00023125"/>
    </source>
</evidence>
<dbReference type="InterPro" id="IPR036388">
    <property type="entry name" value="WH-like_DNA-bd_sf"/>
</dbReference>
<keyword evidence="6" id="KW-1185">Reference proteome</keyword>
<sequence>MTGKRPSITKTPSVAEYQRIRKYVIDSVLAAGNMPVRLASMRELAGEFGVSIATVQRALKELTDDGYLTARKGIGLFTNPDRAWLRGKCDVIGVLAADGRQIYFENFLWNLLASTGRAVTGTRRLLYNVSLMYTTERVLGSMELSSMAGMIWLGPDFAPSAAADGFARALKVPVVTVNDRREGFSCVSMDVEQEGYEVGRRLLAEGRTSPIVVAKRRGMLQIAGLERAFREAGVPFNDRLLVLRGAGMEERLGTMLDLLDAPQAIYAVGGMLRDIAPLLRRHKLDCGRCRLIGEASVWEPDFSGWVVDQDFDALATAACNRLFSEMRGGPRRDCLIPRIIREWKAGDSERF</sequence>
<dbReference type="EMBL" id="VUNS01000001">
    <property type="protein sequence ID" value="MST95489.1"/>
    <property type="molecule type" value="Genomic_DNA"/>
</dbReference>
<evidence type="ECO:0000313" key="5">
    <source>
        <dbReference type="EMBL" id="MST95489.1"/>
    </source>
</evidence>
<organism evidence="5 6">
    <name type="scientific">Victivallis lenta</name>
    <dbReference type="NCBI Taxonomy" id="2606640"/>
    <lineage>
        <taxon>Bacteria</taxon>
        <taxon>Pseudomonadati</taxon>
        <taxon>Lentisphaerota</taxon>
        <taxon>Lentisphaeria</taxon>
        <taxon>Victivallales</taxon>
        <taxon>Victivallaceae</taxon>
        <taxon>Victivallis</taxon>
    </lineage>
</organism>
<evidence type="ECO:0000256" key="1">
    <source>
        <dbReference type="ARBA" id="ARBA00023015"/>
    </source>
</evidence>
<evidence type="ECO:0000259" key="4">
    <source>
        <dbReference type="PROSITE" id="PS50949"/>
    </source>
</evidence>
<dbReference type="InterPro" id="IPR000524">
    <property type="entry name" value="Tscrpt_reg_HTH_GntR"/>
</dbReference>
<proteinExistence type="predicted"/>
<evidence type="ECO:0000256" key="3">
    <source>
        <dbReference type="ARBA" id="ARBA00023163"/>
    </source>
</evidence>
<keyword evidence="3" id="KW-0804">Transcription</keyword>
<dbReference type="AlphaFoldDB" id="A0A844FYV1"/>
<dbReference type="InterPro" id="IPR028082">
    <property type="entry name" value="Peripla_BP_I"/>
</dbReference>
<dbReference type="GO" id="GO:0000976">
    <property type="term" value="F:transcription cis-regulatory region binding"/>
    <property type="evidence" value="ECO:0007669"/>
    <property type="project" value="TreeGrafter"/>
</dbReference>